<sequence>MQRSVPVYGISRLTKGPCQNSKRAELRSVHHQTTIRDGFRPDLRFRLASFHIRDVQVHLASPFRIRALLLVVFGSLLAGLETRNRQTKETFSCPTVGILVECWAAAFHRYMENFLCYIAVSIATAAYHLETSMSNFHYHQLFQSCLFVEEIHKCFQICLSLSVRDRNGHLRHKNCHKNLRLGSSRIIHHQSLFKLWTTFGSALDSQARTYTSLVVVFQVSLRIKTRFERLLKFSKTKDVTGEQSRAASNRVSKMLSADRKSVQLMAKFEASSLLFTGHRSEFITFSISSTFRDETLEIRVFPTVSTTMEKIDAHQFQRSNTTPFSSDDHVYRYPGS</sequence>
<reference evidence="1 2" key="1">
    <citation type="submission" date="2015-01" db="EMBL/GenBank/DDBJ databases">
        <title>Evolution of Trichinella species and genotypes.</title>
        <authorList>
            <person name="Korhonen P.K."/>
            <person name="Edoardo P."/>
            <person name="Giuseppe L.R."/>
            <person name="Gasser R.B."/>
        </authorList>
    </citation>
    <scope>NUCLEOTIDE SEQUENCE [LARGE SCALE GENOMIC DNA]</scope>
    <source>
        <strain evidence="1">ISS13</strain>
    </source>
</reference>
<name>A0A0V1DYC0_TRIPS</name>
<protein>
    <submittedName>
        <fullName evidence="1">Uncharacterized protein</fullName>
    </submittedName>
</protein>
<organism evidence="1 2">
    <name type="scientific">Trichinella pseudospiralis</name>
    <name type="common">Parasitic roundworm</name>
    <dbReference type="NCBI Taxonomy" id="6337"/>
    <lineage>
        <taxon>Eukaryota</taxon>
        <taxon>Metazoa</taxon>
        <taxon>Ecdysozoa</taxon>
        <taxon>Nematoda</taxon>
        <taxon>Enoplea</taxon>
        <taxon>Dorylaimia</taxon>
        <taxon>Trichinellida</taxon>
        <taxon>Trichinellidae</taxon>
        <taxon>Trichinella</taxon>
    </lineage>
</organism>
<comment type="caution">
    <text evidence="1">The sequence shown here is derived from an EMBL/GenBank/DDBJ whole genome shotgun (WGS) entry which is preliminary data.</text>
</comment>
<dbReference type="AlphaFoldDB" id="A0A0V1DYC0"/>
<evidence type="ECO:0000313" key="1">
    <source>
        <dbReference type="EMBL" id="KRY66360.1"/>
    </source>
</evidence>
<dbReference type="EMBL" id="JYDR01000172">
    <property type="protein sequence ID" value="KRY66360.1"/>
    <property type="molecule type" value="Genomic_DNA"/>
</dbReference>
<evidence type="ECO:0000313" key="2">
    <source>
        <dbReference type="Proteomes" id="UP000054632"/>
    </source>
</evidence>
<dbReference type="Proteomes" id="UP000054632">
    <property type="component" value="Unassembled WGS sequence"/>
</dbReference>
<proteinExistence type="predicted"/>
<accession>A0A0V1DYC0</accession>
<gene>
    <name evidence="1" type="ORF">T4A_9765</name>
</gene>